<proteinExistence type="predicted"/>
<dbReference type="EMBL" id="GIFC01001189">
    <property type="protein sequence ID" value="MXU83272.1"/>
    <property type="molecule type" value="Transcribed_RNA"/>
</dbReference>
<keyword evidence="1" id="KW-0732">Signal</keyword>
<name>A0A6B0TTH8_IXORI</name>
<feature type="signal peptide" evidence="1">
    <location>
        <begin position="1"/>
        <end position="22"/>
    </location>
</feature>
<reference evidence="2" key="1">
    <citation type="submission" date="2019-12" db="EMBL/GenBank/DDBJ databases">
        <title>An insight into the sialome of adult female Ixodes ricinus ticks feeding for 6 days.</title>
        <authorList>
            <person name="Perner J."/>
            <person name="Ribeiro J.M.C."/>
        </authorList>
    </citation>
    <scope>NUCLEOTIDE SEQUENCE</scope>
    <source>
        <strain evidence="2">Semi-engorged</strain>
        <tissue evidence="2">Salivary glands</tissue>
    </source>
</reference>
<feature type="chain" id="PRO_5025653716" evidence="1">
    <location>
        <begin position="23"/>
        <end position="74"/>
    </location>
</feature>
<evidence type="ECO:0000313" key="2">
    <source>
        <dbReference type="EMBL" id="MXU83272.1"/>
    </source>
</evidence>
<dbReference type="AlphaFoldDB" id="A0A6B0TTH8"/>
<accession>A0A6B0TTH8</accession>
<protein>
    <submittedName>
        <fullName evidence="2">Putative secreted protein</fullName>
    </submittedName>
</protein>
<organism evidence="2">
    <name type="scientific">Ixodes ricinus</name>
    <name type="common">Common tick</name>
    <name type="synonym">Acarus ricinus</name>
    <dbReference type="NCBI Taxonomy" id="34613"/>
    <lineage>
        <taxon>Eukaryota</taxon>
        <taxon>Metazoa</taxon>
        <taxon>Ecdysozoa</taxon>
        <taxon>Arthropoda</taxon>
        <taxon>Chelicerata</taxon>
        <taxon>Arachnida</taxon>
        <taxon>Acari</taxon>
        <taxon>Parasitiformes</taxon>
        <taxon>Ixodida</taxon>
        <taxon>Ixodoidea</taxon>
        <taxon>Ixodidae</taxon>
        <taxon>Ixodinae</taxon>
        <taxon>Ixodes</taxon>
    </lineage>
</organism>
<evidence type="ECO:0000256" key="1">
    <source>
        <dbReference type="SAM" id="SignalP"/>
    </source>
</evidence>
<sequence>MLLLPFLRALCIIFWQKTGVGGVIQQLLENAVQGRPLMFNPRQIKGRVTIRFLIEKSAARVWNFGFSGFSELVD</sequence>